<proteinExistence type="predicted"/>
<dbReference type="VEuPathDB" id="TrichDB:TRFO_15170"/>
<protein>
    <recommendedName>
        <fullName evidence="3">PPM-type phosphatase domain-containing protein</fullName>
    </recommendedName>
</protein>
<dbReference type="Gene3D" id="3.60.40.10">
    <property type="entry name" value="PPM-type phosphatase domain"/>
    <property type="match status" value="1"/>
</dbReference>
<dbReference type="InterPro" id="IPR001611">
    <property type="entry name" value="Leu-rich_rpt"/>
</dbReference>
<evidence type="ECO:0000313" key="4">
    <source>
        <dbReference type="EMBL" id="OHT14499.1"/>
    </source>
</evidence>
<accession>A0A1J4KTC8</accession>
<dbReference type="Pfam" id="PF13855">
    <property type="entry name" value="LRR_8"/>
    <property type="match status" value="3"/>
</dbReference>
<dbReference type="PANTHER" id="PTHR48051:SF1">
    <property type="entry name" value="RAS SUPPRESSOR PROTEIN 1"/>
    <property type="match status" value="1"/>
</dbReference>
<dbReference type="PROSITE" id="PS51450">
    <property type="entry name" value="LRR"/>
    <property type="match status" value="2"/>
</dbReference>
<dbReference type="FunFam" id="3.60.40.10:FF:000035">
    <property type="entry name" value="Leucine rich repeat protein phosphatase 2c domain containing protein"/>
    <property type="match status" value="1"/>
</dbReference>
<dbReference type="CDD" id="cd00143">
    <property type="entry name" value="PP2Cc"/>
    <property type="match status" value="1"/>
</dbReference>
<comment type="caution">
    <text evidence="4">The sequence shown here is derived from an EMBL/GenBank/DDBJ whole genome shotgun (WGS) entry which is preliminary data.</text>
</comment>
<dbReference type="PANTHER" id="PTHR48051">
    <property type="match status" value="1"/>
</dbReference>
<keyword evidence="2" id="KW-0677">Repeat</keyword>
<dbReference type="GO" id="GO:0005737">
    <property type="term" value="C:cytoplasm"/>
    <property type="evidence" value="ECO:0007669"/>
    <property type="project" value="TreeGrafter"/>
</dbReference>
<dbReference type="InterPro" id="IPR001932">
    <property type="entry name" value="PPM-type_phosphatase-like_dom"/>
</dbReference>
<dbReference type="Proteomes" id="UP000179807">
    <property type="component" value="Unassembled WGS sequence"/>
</dbReference>
<keyword evidence="5" id="KW-1185">Reference proteome</keyword>
<dbReference type="InterPro" id="IPR050216">
    <property type="entry name" value="LRR_domain-containing"/>
</dbReference>
<dbReference type="SMART" id="SM00332">
    <property type="entry name" value="PP2Cc"/>
    <property type="match status" value="1"/>
</dbReference>
<dbReference type="SUPFAM" id="SSF81606">
    <property type="entry name" value="PP2C-like"/>
    <property type="match status" value="1"/>
</dbReference>
<dbReference type="EMBL" id="MLAK01000363">
    <property type="protein sequence ID" value="OHT14499.1"/>
    <property type="molecule type" value="Genomic_DNA"/>
</dbReference>
<reference evidence="4" key="1">
    <citation type="submission" date="2016-10" db="EMBL/GenBank/DDBJ databases">
        <authorList>
            <person name="Benchimol M."/>
            <person name="Almeida L.G."/>
            <person name="Vasconcelos A.T."/>
            <person name="Perreira-Neves A."/>
            <person name="Rosa I.A."/>
            <person name="Tasca T."/>
            <person name="Bogo M.R."/>
            <person name="de Souza W."/>
        </authorList>
    </citation>
    <scope>NUCLEOTIDE SEQUENCE [LARGE SCALE GENOMIC DNA]</scope>
    <source>
        <strain evidence="4">K</strain>
    </source>
</reference>
<dbReference type="Pfam" id="PF00481">
    <property type="entry name" value="PP2C"/>
    <property type="match status" value="1"/>
</dbReference>
<dbReference type="Gene3D" id="3.80.10.10">
    <property type="entry name" value="Ribonuclease Inhibitor"/>
    <property type="match status" value="4"/>
</dbReference>
<dbReference type="PROSITE" id="PS51746">
    <property type="entry name" value="PPM_2"/>
    <property type="match status" value="1"/>
</dbReference>
<dbReference type="GeneID" id="94832933"/>
<dbReference type="SMART" id="SM00364">
    <property type="entry name" value="LRR_BAC"/>
    <property type="match status" value="9"/>
</dbReference>
<evidence type="ECO:0000313" key="5">
    <source>
        <dbReference type="Proteomes" id="UP000179807"/>
    </source>
</evidence>
<dbReference type="InterPro" id="IPR003591">
    <property type="entry name" value="Leu-rich_rpt_typical-subtyp"/>
</dbReference>
<dbReference type="InterPro" id="IPR032675">
    <property type="entry name" value="LRR_dom_sf"/>
</dbReference>
<dbReference type="SMART" id="SM00369">
    <property type="entry name" value="LRR_TYP"/>
    <property type="match status" value="7"/>
</dbReference>
<dbReference type="SUPFAM" id="SSF52058">
    <property type="entry name" value="L domain-like"/>
    <property type="match status" value="2"/>
</dbReference>
<dbReference type="InterPro" id="IPR036457">
    <property type="entry name" value="PPM-type-like_dom_sf"/>
</dbReference>
<feature type="domain" description="PPM-type phosphatase" evidence="3">
    <location>
        <begin position="593"/>
        <end position="831"/>
    </location>
</feature>
<gene>
    <name evidence="4" type="ORF">TRFO_15170</name>
</gene>
<dbReference type="RefSeq" id="XP_068367635.1">
    <property type="nucleotide sequence ID" value="XM_068498229.1"/>
</dbReference>
<evidence type="ECO:0000259" key="3">
    <source>
        <dbReference type="PROSITE" id="PS51746"/>
    </source>
</evidence>
<keyword evidence="1" id="KW-0433">Leucine-rich repeat</keyword>
<evidence type="ECO:0000256" key="1">
    <source>
        <dbReference type="ARBA" id="ARBA00022614"/>
    </source>
</evidence>
<dbReference type="AlphaFoldDB" id="A0A1J4KTC8"/>
<dbReference type="OrthoDB" id="28578at2759"/>
<name>A0A1J4KTC8_9EUKA</name>
<evidence type="ECO:0000256" key="2">
    <source>
        <dbReference type="ARBA" id="ARBA00022737"/>
    </source>
</evidence>
<organism evidence="4 5">
    <name type="scientific">Tritrichomonas foetus</name>
    <dbReference type="NCBI Taxonomy" id="1144522"/>
    <lineage>
        <taxon>Eukaryota</taxon>
        <taxon>Metamonada</taxon>
        <taxon>Parabasalia</taxon>
        <taxon>Tritrichomonadida</taxon>
        <taxon>Tritrichomonadidae</taxon>
        <taxon>Tritrichomonas</taxon>
    </lineage>
</organism>
<sequence length="872" mass="98984">MDFFNNPQLTSIDIHAKNVSTIPITNSDLVNRITKVRMVNCQLYQLPIGFNGLVNLTHIELLENNFTSFDRNTFISFQKLTTLDLTANKLVNLNCDLPETLMTLDVSYNYNFNIRSVWLNKLPYLKVLKMTHCNISEVPKEKPSFLMSLRSLFLDGNSLTEFPVLIPEFPILEEISLFGNKIEKMLDVDFPQNFKTVNLYYNNFQTFEFTHTLKAQSFNMNANPMTDFPLYVLQIEGLKALYLAKCEISGKLDFSVPPTVGFLDLSNNQIQRLSERFVYSLINVSLLNLSNNLLENIPDCINTNCYLNRLFIDSNKLVEFPQSFYDNCTGLEHLSASFNKLRELKPFNFPRLHFIDLSFNDLTEIPDSFMKCSILSEINLSFNKLTDLPKSLAACRKMMFVTLNGNEFITLPRCILGFSQIKTLCLAKNKLTALPGSLGAFYFLKTLDLSCNHFQIFPELIGNLRGLRFLSLSHNAISEIPENFRFPENLINLDFSFNLLTKFDFELPSATSINLDYNLLTTFDFNLAKKAHFLSLNNNQINFNFIQTLETICSMPDLQCFEFYNNLTEINEIPPTKVHILSDYNCRMPIRFGVGYSATMGERPTMEDSITITSFDDKHCMFGVFDGHTGNVSSSSSASCIVNEIKSIIELEDSLLPNGFAECFTRVNQKLKSINVTDGSTAAVAFFRENKCYISGVGDSRIVRVKKEGCQRMTTDYKPLNRPEFERLRECGLGVNTEGRINRKLAVARALGDFWIGDGIFVCPEVSQFEIDNEDLALIIACDGLWDVFTDEEASSIVRKSQNAADAATALKSIAFALGSKDNISVIIVDLNPEPGNEGYPTKNTVELIETVHEEHEQAIIIDLPTPRRRRT</sequence>
<dbReference type="SMART" id="SM00331">
    <property type="entry name" value="PP2C_SIG"/>
    <property type="match status" value="1"/>
</dbReference>